<dbReference type="EMBL" id="DVHM01000183">
    <property type="protein sequence ID" value="HIR71708.1"/>
    <property type="molecule type" value="Genomic_DNA"/>
</dbReference>
<evidence type="ECO:0000313" key="1">
    <source>
        <dbReference type="EMBL" id="HIR71708.1"/>
    </source>
</evidence>
<protein>
    <submittedName>
        <fullName evidence="1">MBL fold metallo-hydrolase</fullName>
    </submittedName>
</protein>
<dbReference type="AlphaFoldDB" id="A0A9D1EBF5"/>
<name>A0A9D1EBF5_9FIRM</name>
<dbReference type="InterPro" id="IPR036866">
    <property type="entry name" value="RibonucZ/Hydroxyglut_hydro"/>
</dbReference>
<reference evidence="1" key="2">
    <citation type="journal article" date="2021" name="PeerJ">
        <title>Extensive microbial diversity within the chicken gut microbiome revealed by metagenomics and culture.</title>
        <authorList>
            <person name="Gilroy R."/>
            <person name="Ravi A."/>
            <person name="Getino M."/>
            <person name="Pursley I."/>
            <person name="Horton D.L."/>
            <person name="Alikhan N.F."/>
            <person name="Baker D."/>
            <person name="Gharbi K."/>
            <person name="Hall N."/>
            <person name="Watson M."/>
            <person name="Adriaenssens E.M."/>
            <person name="Foster-Nyarko E."/>
            <person name="Jarju S."/>
            <person name="Secka A."/>
            <person name="Antonio M."/>
            <person name="Oren A."/>
            <person name="Chaudhuri R.R."/>
            <person name="La Ragione R."/>
            <person name="Hildebrand F."/>
            <person name="Pallen M.J."/>
        </authorList>
    </citation>
    <scope>NUCLEOTIDE SEQUENCE</scope>
    <source>
        <strain evidence="1">ChiSjej5B23-6657</strain>
    </source>
</reference>
<organism evidence="1 2">
    <name type="scientific">Candidatus Pullilachnospira gallistercoris</name>
    <dbReference type="NCBI Taxonomy" id="2840911"/>
    <lineage>
        <taxon>Bacteria</taxon>
        <taxon>Bacillati</taxon>
        <taxon>Bacillota</taxon>
        <taxon>Clostridia</taxon>
        <taxon>Lachnospirales</taxon>
        <taxon>Lachnospiraceae</taxon>
        <taxon>Lachnospiraceae incertae sedis</taxon>
        <taxon>Candidatus Pullilachnospira</taxon>
    </lineage>
</organism>
<dbReference type="Proteomes" id="UP000823912">
    <property type="component" value="Unassembled WGS sequence"/>
</dbReference>
<feature type="non-terminal residue" evidence="1">
    <location>
        <position position="1"/>
    </location>
</feature>
<gene>
    <name evidence="1" type="ORF">IAA55_10590</name>
</gene>
<dbReference type="Gene3D" id="3.60.15.10">
    <property type="entry name" value="Ribonuclease Z/Hydroxyacylglutathione hydrolase-like"/>
    <property type="match status" value="1"/>
</dbReference>
<evidence type="ECO:0000313" key="2">
    <source>
        <dbReference type="Proteomes" id="UP000823912"/>
    </source>
</evidence>
<reference evidence="1" key="1">
    <citation type="submission" date="2020-10" db="EMBL/GenBank/DDBJ databases">
        <authorList>
            <person name="Gilroy R."/>
        </authorList>
    </citation>
    <scope>NUCLEOTIDE SEQUENCE</scope>
    <source>
        <strain evidence="1">ChiSjej5B23-6657</strain>
    </source>
</reference>
<accession>A0A9D1EBF5</accession>
<proteinExistence type="predicted"/>
<comment type="caution">
    <text evidence="1">The sequence shown here is derived from an EMBL/GenBank/DDBJ whole genome shotgun (WGS) entry which is preliminary data.</text>
</comment>
<sequence>IKSAIQFVTPVRQYEMDDMKIETLRSNDAGVAFLVEACGKTIYHAGDLHWWNTGQQEFSGELYGNAYKRELHRIENRHIDVAFVVLDGRMQDMYYLGMEYFLNHMDVDRVFPMHLWRQYDLISKFKRRPQLGRLADKVVEMDRENMMFDIEGE</sequence>